<feature type="domain" description="CEP76/DRC7 peptidase-like" evidence="6">
    <location>
        <begin position="508"/>
        <end position="633"/>
    </location>
</feature>
<evidence type="ECO:0000259" key="4">
    <source>
        <dbReference type="Pfam" id="PF15627"/>
    </source>
</evidence>
<name>A0AAN9VRW6_9ORTH</name>
<dbReference type="InterPro" id="IPR056288">
    <property type="entry name" value="CEP76_C"/>
</dbReference>
<feature type="domain" description="CEP76 C2" evidence="4">
    <location>
        <begin position="253"/>
        <end position="402"/>
    </location>
</feature>
<evidence type="ECO:0000256" key="3">
    <source>
        <dbReference type="SAM" id="MobiDB-lite"/>
    </source>
</evidence>
<organism evidence="7 8">
    <name type="scientific">Gryllus longicercus</name>
    <dbReference type="NCBI Taxonomy" id="2509291"/>
    <lineage>
        <taxon>Eukaryota</taxon>
        <taxon>Metazoa</taxon>
        <taxon>Ecdysozoa</taxon>
        <taxon>Arthropoda</taxon>
        <taxon>Hexapoda</taxon>
        <taxon>Insecta</taxon>
        <taxon>Pterygota</taxon>
        <taxon>Neoptera</taxon>
        <taxon>Polyneoptera</taxon>
        <taxon>Orthoptera</taxon>
        <taxon>Ensifera</taxon>
        <taxon>Gryllidea</taxon>
        <taxon>Grylloidea</taxon>
        <taxon>Gryllidae</taxon>
        <taxon>Gryllinae</taxon>
        <taxon>Gryllus</taxon>
    </lineage>
</organism>
<sequence length="793" mass="91346">MSFTVDVEDVRVHLEQLMNETSIRRSIRQQIETLLERNKTHKKRINIENRVLKNLRSQGVLDKIIDHLTSNESPNEKSECIKDCKSEIYDKKPVAATTNFEKKCKENSVLPQEGLGPYSSQNDVYVSFKKSESLCSANTNDSKGEKSSNSASSASKKKKKCEKGNKEKDEIEIVLKPPDVLDTKHSLHYKISEKETTKSSRIKNKGSDNVEQKRKSEETLSQIIETQNHSRSTEDKITEANIRDHKKDGVHVKINPRRQHLHFEILQGRAFLDHLLEESFSMFVLFLNFRGQRFWTQPVTCKSHPNFDAGFLYELHDDDLDETQMARASHLLNINEKIHIVLVRILPSGEKVLVSSHHFEWRQILFAQESLGTFSIDLLGVGAESNIVVGVIDVRITLIPKLLQPLTEKTVLSRIRFHKRNQEEQDRIFLLYAKTWWKEYLSLRPEHSRRTVKLFHQDENGQNRPVFHFVQCLKVGRPLLELPQEAAWFVSLIHLQPPSLIGALPVVEQWYIPHTFLCIKKGGPANHATLLCSLFLGFGLDAYVCIGTKDGNIPWEWVVTISKENYATFWESTTGSRYGHDPQLPNDPYKYLYPYKTIGCLFNHKSFYANIQESDKVKLCIFNVANKRLWKNLSEAAISSVVQNLNLSLMPGWTEPFIYSQEMETELRARITEYRQNIGVSTRWDIDLCHIIAPVLALYEMEHRMGLVLGKEEIDDLISRNIPDGFSFRALPMRVSVVDKKQVLGVCLRNAVMESILTCSEMGCKLALRVHTYVYPENILSVWLIVANKFRSE</sequence>
<dbReference type="InterPro" id="IPR052299">
    <property type="entry name" value="CEP76"/>
</dbReference>
<keyword evidence="2" id="KW-0963">Cytoplasm</keyword>
<dbReference type="Pfam" id="PF24652">
    <property type="entry name" value="CEP76_C"/>
    <property type="match status" value="1"/>
</dbReference>
<feature type="region of interest" description="Disordered" evidence="3">
    <location>
        <begin position="136"/>
        <end position="163"/>
    </location>
</feature>
<keyword evidence="8" id="KW-1185">Reference proteome</keyword>
<dbReference type="AlphaFoldDB" id="A0AAN9VRW6"/>
<evidence type="ECO:0008006" key="9">
    <source>
        <dbReference type="Google" id="ProtNLM"/>
    </source>
</evidence>
<accession>A0AAN9VRW6</accession>
<evidence type="ECO:0000259" key="5">
    <source>
        <dbReference type="Pfam" id="PF24652"/>
    </source>
</evidence>
<dbReference type="InterPro" id="IPR056290">
    <property type="entry name" value="CEPT76/DRC7_peptidase-like_dom"/>
</dbReference>
<protein>
    <recommendedName>
        <fullName evidence="9">Centrosomal protein of 76 kDa</fullName>
    </recommendedName>
</protein>
<dbReference type="InterPro" id="IPR028926">
    <property type="entry name" value="CEP76-C2"/>
</dbReference>
<reference evidence="7 8" key="1">
    <citation type="submission" date="2024-03" db="EMBL/GenBank/DDBJ databases">
        <title>The genome assembly and annotation of the cricket Gryllus longicercus Weissman &amp; Gray.</title>
        <authorList>
            <person name="Szrajer S."/>
            <person name="Gray D."/>
            <person name="Ylla G."/>
        </authorList>
    </citation>
    <scope>NUCLEOTIDE SEQUENCE [LARGE SCALE GENOMIC DNA]</scope>
    <source>
        <strain evidence="7">DAG 2021-001</strain>
        <tissue evidence="7">Whole body minus gut</tissue>
    </source>
</reference>
<comment type="subcellular location">
    <subcellularLocation>
        <location evidence="1">Cytoplasm</location>
        <location evidence="1">Cytoskeleton</location>
        <location evidence="1">Microtubule organizing center</location>
        <location evidence="1">Centrosome</location>
    </subcellularLocation>
</comment>
<dbReference type="Pfam" id="PF15627">
    <property type="entry name" value="CEP76-C2"/>
    <property type="match status" value="1"/>
</dbReference>
<proteinExistence type="predicted"/>
<dbReference type="GO" id="GO:0046599">
    <property type="term" value="P:regulation of centriole replication"/>
    <property type="evidence" value="ECO:0007669"/>
    <property type="project" value="TreeGrafter"/>
</dbReference>
<dbReference type="GO" id="GO:0005814">
    <property type="term" value="C:centriole"/>
    <property type="evidence" value="ECO:0007669"/>
    <property type="project" value="TreeGrafter"/>
</dbReference>
<dbReference type="PANTHER" id="PTHR46436">
    <property type="entry name" value="CENTROSOMAL PROTEIN OF 76 KDA"/>
    <property type="match status" value="1"/>
</dbReference>
<evidence type="ECO:0000256" key="1">
    <source>
        <dbReference type="ARBA" id="ARBA00004300"/>
    </source>
</evidence>
<evidence type="ECO:0000313" key="8">
    <source>
        <dbReference type="Proteomes" id="UP001378592"/>
    </source>
</evidence>
<gene>
    <name evidence="7" type="ORF">R5R35_012741</name>
</gene>
<dbReference type="GO" id="GO:0005813">
    <property type="term" value="C:centrosome"/>
    <property type="evidence" value="ECO:0007669"/>
    <property type="project" value="UniProtKB-SubCell"/>
</dbReference>
<comment type="caution">
    <text evidence="7">The sequence shown here is derived from an EMBL/GenBank/DDBJ whole genome shotgun (WGS) entry which is preliminary data.</text>
</comment>
<dbReference type="PANTHER" id="PTHR46436:SF1">
    <property type="entry name" value="CENTROSOMAL PROTEIN OF 76 KDA"/>
    <property type="match status" value="1"/>
</dbReference>
<evidence type="ECO:0000256" key="2">
    <source>
        <dbReference type="ARBA" id="ARBA00022490"/>
    </source>
</evidence>
<feature type="region of interest" description="Disordered" evidence="3">
    <location>
        <begin position="191"/>
        <end position="217"/>
    </location>
</feature>
<evidence type="ECO:0000259" key="6">
    <source>
        <dbReference type="Pfam" id="PF24656"/>
    </source>
</evidence>
<dbReference type="Pfam" id="PF24656">
    <property type="entry name" value="CEPT76_peptidase"/>
    <property type="match status" value="1"/>
</dbReference>
<dbReference type="EMBL" id="JAZDUA010000063">
    <property type="protein sequence ID" value="KAK7870190.1"/>
    <property type="molecule type" value="Genomic_DNA"/>
</dbReference>
<dbReference type="Proteomes" id="UP001378592">
    <property type="component" value="Unassembled WGS sequence"/>
</dbReference>
<evidence type="ECO:0000313" key="7">
    <source>
        <dbReference type="EMBL" id="KAK7870190.1"/>
    </source>
</evidence>
<feature type="domain" description="Centrosomal protein of 76 kDa C-terminal" evidence="5">
    <location>
        <begin position="660"/>
        <end position="790"/>
    </location>
</feature>
<feature type="compositionally biased region" description="Basic and acidic residues" evidence="3">
    <location>
        <begin position="205"/>
        <end position="217"/>
    </location>
</feature>